<accession>A0AB39VLG8</accession>
<evidence type="ECO:0000313" key="1">
    <source>
        <dbReference type="EMBL" id="XDU71413.1"/>
    </source>
</evidence>
<reference evidence="1" key="1">
    <citation type="submission" date="2024-07" db="EMBL/GenBank/DDBJ databases">
        <authorList>
            <person name="Biller S.J."/>
        </authorList>
    </citation>
    <scope>NUCLEOTIDE SEQUENCE</scope>
    <source>
        <strain evidence="1">WC2420</strain>
    </source>
</reference>
<organism evidence="1">
    <name type="scientific">Rouxiella sp. WC2420</name>
    <dbReference type="NCBI Taxonomy" id="3234145"/>
    <lineage>
        <taxon>Bacteria</taxon>
        <taxon>Pseudomonadati</taxon>
        <taxon>Pseudomonadota</taxon>
        <taxon>Gammaproteobacteria</taxon>
        <taxon>Enterobacterales</taxon>
        <taxon>Yersiniaceae</taxon>
        <taxon>Rouxiella</taxon>
    </lineage>
</organism>
<name>A0AB39VLG8_9GAMM</name>
<dbReference type="RefSeq" id="WP_369788672.1">
    <property type="nucleotide sequence ID" value="NZ_CP165628.1"/>
</dbReference>
<proteinExistence type="predicted"/>
<gene>
    <name evidence="1" type="ORF">AB3G37_17945</name>
</gene>
<sequence length="300" mass="34283">MKIFFSPTLNGTMATLSQNVVKLIGFLSSISLVYNNAQVILKSNNAVSSSGVNNATMQEEILYHNCHKLKTPSLLAPINLTILEEKLIQNLFPRIKEIHNDMKPYCNSMSGRRLPEVYLENRSEIKKLETEVSTLVNQLTSSNRNIFALQEQISSNLDKVTKFSECNIRIASINELVKKENININQLINRINNTYCLSRIQRNLITNRMRTLLLNQNLLPDGLHTIEEKISTLNNIKAIITSEIQLKRINNERKTKEKIMNYSKAMYGAGYSHNINAEDVCTELNGKDLKYRGMDNNFDK</sequence>
<protein>
    <submittedName>
        <fullName evidence="1">Uncharacterized protein</fullName>
    </submittedName>
</protein>
<dbReference type="EMBL" id="CP165628">
    <property type="protein sequence ID" value="XDU71413.1"/>
    <property type="molecule type" value="Genomic_DNA"/>
</dbReference>
<dbReference type="AlphaFoldDB" id="A0AB39VLG8"/>